<evidence type="ECO:0000259" key="1">
    <source>
        <dbReference type="Pfam" id="PF14534"/>
    </source>
</evidence>
<dbReference type="PROSITE" id="PS51257">
    <property type="entry name" value="PROKAR_LIPOPROTEIN"/>
    <property type="match status" value="1"/>
</dbReference>
<name>A0ABT6XQ20_9FLAO</name>
<sequence length="167" mass="17945">MKNKMLAGIALGVIAILFIACQSKKEEAPAAVSTVDKEQIKAEIQTMETAFADALNAGKTEGIKYYADDATSFEQNKPPLVGKAAIDAKLAADIKDSAGTKVTFTANEVFPSNDGNQVVEIGSYSVTDSTDTVKYSGNYMALFEKRDGKYVCIRDMGASDKPIEKKK</sequence>
<protein>
    <submittedName>
        <fullName evidence="2">Nuclear transport factor 2 family protein</fullName>
    </submittedName>
</protein>
<reference evidence="2 3" key="1">
    <citation type="submission" date="2023-05" db="EMBL/GenBank/DDBJ databases">
        <title>Flavobacterium sedimenti sp. nov., isolated from the sediment.</title>
        <authorList>
            <person name="Wu N."/>
        </authorList>
    </citation>
    <scope>NUCLEOTIDE SEQUENCE [LARGE SCALE GENOMIC DNA]</scope>
    <source>
        <strain evidence="2 3">YZ-48</strain>
    </source>
</reference>
<dbReference type="InterPro" id="IPR027843">
    <property type="entry name" value="DUF4440"/>
</dbReference>
<dbReference type="RefSeq" id="WP_283238863.1">
    <property type="nucleotide sequence ID" value="NZ_JASGBP010000003.1"/>
</dbReference>
<dbReference type="EMBL" id="JASGBP010000003">
    <property type="protein sequence ID" value="MDI9257180.1"/>
    <property type="molecule type" value="Genomic_DNA"/>
</dbReference>
<proteinExistence type="predicted"/>
<organism evidence="2 3">
    <name type="scientific">Flavobacterium sedimenticola</name>
    <dbReference type="NCBI Taxonomy" id="3043286"/>
    <lineage>
        <taxon>Bacteria</taxon>
        <taxon>Pseudomonadati</taxon>
        <taxon>Bacteroidota</taxon>
        <taxon>Flavobacteriia</taxon>
        <taxon>Flavobacteriales</taxon>
        <taxon>Flavobacteriaceae</taxon>
        <taxon>Flavobacterium</taxon>
    </lineage>
</organism>
<accession>A0ABT6XQ20</accession>
<evidence type="ECO:0000313" key="2">
    <source>
        <dbReference type="EMBL" id="MDI9257180.1"/>
    </source>
</evidence>
<gene>
    <name evidence="2" type="ORF">QHT84_07110</name>
</gene>
<comment type="caution">
    <text evidence="2">The sequence shown here is derived from an EMBL/GenBank/DDBJ whole genome shotgun (WGS) entry which is preliminary data.</text>
</comment>
<dbReference type="SUPFAM" id="SSF54427">
    <property type="entry name" value="NTF2-like"/>
    <property type="match status" value="1"/>
</dbReference>
<dbReference type="Gene3D" id="3.10.450.50">
    <property type="match status" value="1"/>
</dbReference>
<dbReference type="Pfam" id="PF14534">
    <property type="entry name" value="DUF4440"/>
    <property type="match status" value="1"/>
</dbReference>
<evidence type="ECO:0000313" key="3">
    <source>
        <dbReference type="Proteomes" id="UP001230035"/>
    </source>
</evidence>
<dbReference type="Proteomes" id="UP001230035">
    <property type="component" value="Unassembled WGS sequence"/>
</dbReference>
<keyword evidence="3" id="KW-1185">Reference proteome</keyword>
<feature type="domain" description="DUF4440" evidence="1">
    <location>
        <begin position="44"/>
        <end position="151"/>
    </location>
</feature>
<dbReference type="InterPro" id="IPR032710">
    <property type="entry name" value="NTF2-like_dom_sf"/>
</dbReference>